<name>A8I6S7_AZOC5</name>
<reference evidence="2 3" key="4">
    <citation type="journal article" date="2009" name="Appl. Environ. Microbiol.">
        <title>Comparative genome-wide transcriptional profiling of Azorhizobium caulinodans ORS571 grown under free-living and symbiotic conditions.</title>
        <authorList>
            <person name="Tsukada S."/>
            <person name="Aono T."/>
            <person name="Akiba N."/>
            <person name="Lee KB."/>
            <person name="Liu CT."/>
            <person name="Toyazaki H."/>
            <person name="Oyaizu H."/>
        </authorList>
    </citation>
    <scope>NUCLEOTIDE SEQUENCE [LARGE SCALE GENOMIC DNA]</scope>
    <source>
        <strain evidence="3">ATCC 43989 / DSM 5975 / JCM 20966 / LMG 6465 / NBRC 14845 / NCIMB 13405 / ORS 571</strain>
    </source>
</reference>
<reference evidence="3" key="2">
    <citation type="submission" date="2007-04" db="EMBL/GenBank/DDBJ databases">
        <title>Complete genome sequence of the nitrogen-fixing bacterium Azorhizobium caulinodans ORS571.</title>
        <authorList>
            <person name="Lee K.B."/>
            <person name="Backer P.D."/>
            <person name="Aono T."/>
            <person name="Liu C.T."/>
            <person name="Suzuki S."/>
            <person name="Suzuki T."/>
            <person name="Kaneko T."/>
            <person name="Yamada M."/>
            <person name="Tabata S."/>
            <person name="Kupfer D.M."/>
            <person name="Najar F.Z."/>
            <person name="Wiley G.B."/>
            <person name="Roe B."/>
            <person name="Binnewies T."/>
            <person name="Ussery D."/>
            <person name="Vereecke D."/>
            <person name="Gevers D."/>
            <person name="Holsters M."/>
            <person name="Oyaizu H."/>
        </authorList>
    </citation>
    <scope>NUCLEOTIDE SEQUENCE [LARGE SCALE GENOMIC DNA]</scope>
    <source>
        <strain evidence="3">ATCC 43989 / DSM 5975 / JCM 20966 / LMG 6465 / NBRC 14845 / NCIMB 13405 / ORS 571</strain>
    </source>
</reference>
<organism evidence="2 3">
    <name type="scientific">Azorhizobium caulinodans (strain ATCC 43989 / DSM 5975 / JCM 20966 / LMG 6465 / NBRC 14845 / NCIMB 13405 / ORS 571)</name>
    <dbReference type="NCBI Taxonomy" id="438753"/>
    <lineage>
        <taxon>Bacteria</taxon>
        <taxon>Pseudomonadati</taxon>
        <taxon>Pseudomonadota</taxon>
        <taxon>Alphaproteobacteria</taxon>
        <taxon>Hyphomicrobiales</taxon>
        <taxon>Xanthobacteraceae</taxon>
        <taxon>Azorhizobium</taxon>
    </lineage>
</organism>
<dbReference type="InterPro" id="IPR052729">
    <property type="entry name" value="Acyl/Acetyltrans_Enzymes"/>
</dbReference>
<dbReference type="Gene3D" id="3.40.630.90">
    <property type="match status" value="1"/>
</dbReference>
<dbReference type="HOGENOM" id="CLU_063450_1_0_5"/>
<dbReference type="GO" id="GO:0016747">
    <property type="term" value="F:acyltransferase activity, transferring groups other than amino-acyl groups"/>
    <property type="evidence" value="ECO:0007669"/>
    <property type="project" value="InterPro"/>
</dbReference>
<dbReference type="PANTHER" id="PTHR47237:SF2">
    <property type="entry name" value="BLL4206 PROTEIN"/>
    <property type="match status" value="1"/>
</dbReference>
<dbReference type="SUPFAM" id="SSF55729">
    <property type="entry name" value="Acyl-CoA N-acyltransferases (Nat)"/>
    <property type="match status" value="1"/>
</dbReference>
<accession>A8I6S7</accession>
<keyword evidence="2" id="KW-0808">Transferase</keyword>
<dbReference type="eggNOG" id="COG0454">
    <property type="taxonomic scope" value="Bacteria"/>
</dbReference>
<reference evidence="2 3" key="3">
    <citation type="journal article" date="2008" name="BMC Genomics">
        <title>The genome of the versatile nitrogen fixer Azorhizobium caulinodans ORS571.</title>
        <authorList>
            <person name="Lee KB."/>
            <person name="Backer P.D."/>
            <person name="Aono T."/>
            <person name="Liu CT."/>
            <person name="Suzuki S."/>
            <person name="Suzuki T."/>
            <person name="Kaneko T."/>
            <person name="Yamada M."/>
            <person name="Tabata S."/>
            <person name="Kupfer D.M."/>
            <person name="Najar F.Z."/>
            <person name="Wiley G.B."/>
            <person name="Roe B."/>
            <person name="Binnewies T.T."/>
            <person name="Ussery D.W."/>
            <person name="D'Haeze W."/>
            <person name="Herder J.D."/>
            <person name="Gevers D."/>
            <person name="Vereecke D."/>
            <person name="Holsters M."/>
            <person name="Oyaizu H."/>
        </authorList>
    </citation>
    <scope>NUCLEOTIDE SEQUENCE [LARGE SCALE GENOMIC DNA]</scope>
    <source>
        <strain evidence="3">ATCC 43989 / DSM 5975 / JCM 20966 / LMG 6465 / NBRC 14845 / NCIMB 13405 / ORS 571</strain>
    </source>
</reference>
<evidence type="ECO:0000259" key="1">
    <source>
        <dbReference type="PROSITE" id="PS51186"/>
    </source>
</evidence>
<reference evidence="2 3" key="6">
    <citation type="journal article" date="2011" name="Appl. Environ. Microbiol.">
        <title>Involvement of the azorhizobial chromosome partition gene (parA) in the onset of bacteroid differentiation during Sesbania rostrata stem nodule development.</title>
        <authorList>
            <person name="Liu CT."/>
            <person name="Lee KB."/>
            <person name="Wang YS."/>
            <person name="Peng MH."/>
            <person name="Lee KT."/>
            <person name="Suzuki S."/>
            <person name="Suzuki T."/>
            <person name="Oyaizu H."/>
        </authorList>
    </citation>
    <scope>NUCLEOTIDE SEQUENCE [LARGE SCALE GENOMIC DNA]</scope>
    <source>
        <strain evidence="3">ATCC 43989 / DSM 5975 / JCM 20966 / LMG 6465 / NBRC 14845 / NCIMB 13405 / ORS 571</strain>
    </source>
</reference>
<gene>
    <name evidence="2" type="ordered locus">AZC_2039</name>
</gene>
<dbReference type="Pfam" id="PF18014">
    <property type="entry name" value="Acetyltransf_18"/>
    <property type="match status" value="1"/>
</dbReference>
<dbReference type="AlphaFoldDB" id="A8I6S7"/>
<dbReference type="InterPro" id="IPR016181">
    <property type="entry name" value="Acyl_CoA_acyltransferase"/>
</dbReference>
<dbReference type="PROSITE" id="PS51186">
    <property type="entry name" value="GNAT"/>
    <property type="match status" value="1"/>
</dbReference>
<evidence type="ECO:0000313" key="3">
    <source>
        <dbReference type="Proteomes" id="UP000000270"/>
    </source>
</evidence>
<dbReference type="STRING" id="438753.AZC_2039"/>
<dbReference type="Gene3D" id="3.40.630.30">
    <property type="match status" value="1"/>
</dbReference>
<keyword evidence="3" id="KW-1185">Reference proteome</keyword>
<dbReference type="InterPro" id="IPR041496">
    <property type="entry name" value="YitH/HolE_GNAT"/>
</dbReference>
<proteinExistence type="predicted"/>
<dbReference type="KEGG" id="azc:AZC_2039"/>
<sequence>MCCKERGAQADSVVVRRYNRKWERSAGTGRATMNRADSRLALQSFDTRLTDINDVDVAHLHALSISVRWPHRAEDWEMLRQYGHGVAALDEIGRVLATAMWFPHDADFATVGMMITAPRLQTYGAGRWTLEHVIEQTHPRFLGLNATRAGRRLYASLGFVAERTVFQCQGEAVFIAADTDGGEARALTADDLPQILALDRAAFGADRSRLYEALLSTARAVVLERAGRIVAHGLCRRFGRGHVIGPVVASDPRDAIAVCLPHVRDHAGQFLRVDTREAEGVFPEFLTRAGLGVFDTVTTMSLGRPFLPRIPADGPRVFALASHALG</sequence>
<dbReference type="PANTHER" id="PTHR47237">
    <property type="entry name" value="SLL0310 PROTEIN"/>
    <property type="match status" value="1"/>
</dbReference>
<evidence type="ECO:0000313" key="2">
    <source>
        <dbReference type="EMBL" id="BAF88037.1"/>
    </source>
</evidence>
<dbReference type="InterPro" id="IPR000182">
    <property type="entry name" value="GNAT_dom"/>
</dbReference>
<dbReference type="EMBL" id="AP009384">
    <property type="protein sequence ID" value="BAF88037.1"/>
    <property type="molecule type" value="Genomic_DNA"/>
</dbReference>
<reference evidence="2 3" key="5">
    <citation type="journal article" date="2010" name="Appl. Environ. Microbiol.">
        <title>phrR-like gene praR of Azorhizobium caulinodans ORS571 is essential for symbiosis with Sesbania rostrata and is involved in expression of reb genes.</title>
        <authorList>
            <person name="Akiba N."/>
            <person name="Aono T."/>
            <person name="Toyazaki H."/>
            <person name="Sato S."/>
            <person name="Oyaizu H."/>
        </authorList>
    </citation>
    <scope>NUCLEOTIDE SEQUENCE [LARGE SCALE GENOMIC DNA]</scope>
    <source>
        <strain evidence="3">ATCC 43989 / DSM 5975 / JCM 20966 / LMG 6465 / NBRC 14845 / NCIMB 13405 / ORS 571</strain>
    </source>
</reference>
<protein>
    <submittedName>
        <fullName evidence="2">Acetyltransferase</fullName>
    </submittedName>
</protein>
<dbReference type="Proteomes" id="UP000000270">
    <property type="component" value="Chromosome"/>
</dbReference>
<reference evidence="2 3" key="1">
    <citation type="journal article" date="2007" name="Appl. Environ. Microbiol.">
        <title>Rhizobial factors required for stem nodule maturation and maintenance in Sesbania rostrata-Azorhizobium caulinodans ORS571 symbiosis.</title>
        <authorList>
            <person name="Suzuki S."/>
            <person name="Aono T."/>
            <person name="Lee KB."/>
            <person name="Suzuki T."/>
            <person name="Liu CT."/>
            <person name="Miwa H."/>
            <person name="Wakao S."/>
            <person name="Iki T."/>
            <person name="Oyaizu H."/>
        </authorList>
    </citation>
    <scope>NUCLEOTIDE SEQUENCE [LARGE SCALE GENOMIC DNA]</scope>
    <source>
        <strain evidence="3">ATCC 43989 / DSM 5975 / JCM 20966 / LMG 6465 / NBRC 14845 / NCIMB 13405 / ORS 571</strain>
    </source>
</reference>
<feature type="domain" description="N-acetyltransferase" evidence="1">
    <location>
        <begin position="47"/>
        <end position="180"/>
    </location>
</feature>